<feature type="region of interest" description="Disordered" evidence="1">
    <location>
        <begin position="357"/>
        <end position="377"/>
    </location>
</feature>
<evidence type="ECO:0000256" key="1">
    <source>
        <dbReference type="SAM" id="MobiDB-lite"/>
    </source>
</evidence>
<keyword evidence="3" id="KW-1185">Reference proteome</keyword>
<dbReference type="Proteomes" id="UP000245119">
    <property type="component" value="Linkage Group LG5"/>
</dbReference>
<name>A0A2T7PC88_POMCA</name>
<evidence type="ECO:0000313" key="2">
    <source>
        <dbReference type="EMBL" id="PVD31037.1"/>
    </source>
</evidence>
<protein>
    <submittedName>
        <fullName evidence="2">Uncharacterized protein</fullName>
    </submittedName>
</protein>
<sequence>MAHRLVGLGAGCPLVHVTGASSSTSSQIQQLLTSIANSTSITTAAGQPTSLLLTSAIASSSGLTTTITTTNSAGGTTTSASAGRVLVTTAPRTKLSHAAETTDHPKAIQRLQFHDFPLTTASLQALSTASGAVFTQAKILEAGRSTEGAGVRPAGVGGTAAVMKVGVSKSLINPGSLPTSVSSILSRVVAQGTSQAGVRAGSPLAGTSILGGKSTVLITSLGKTFDLCRCRRRAGQDGDQHASGHVVQYLHYDSGWGQPGEDALFQRVQLHAHNQRHHVCRGNQRRLAGQDDNGSRTDGGDCRTVSRVQHQCSRRFNISLSSNGCCCFFFRDTSCEDRAEATSLILHVQHQTCTADSGVHSHAQDPNSQAIRPIGPQPLLSRSDKKIRRCVLTFSYSLIVFNSFIVLKGKSH</sequence>
<dbReference type="AlphaFoldDB" id="A0A2T7PC88"/>
<accession>A0A2T7PC88</accession>
<evidence type="ECO:0000313" key="3">
    <source>
        <dbReference type="Proteomes" id="UP000245119"/>
    </source>
</evidence>
<organism evidence="2 3">
    <name type="scientific">Pomacea canaliculata</name>
    <name type="common">Golden apple snail</name>
    <dbReference type="NCBI Taxonomy" id="400727"/>
    <lineage>
        <taxon>Eukaryota</taxon>
        <taxon>Metazoa</taxon>
        <taxon>Spiralia</taxon>
        <taxon>Lophotrochozoa</taxon>
        <taxon>Mollusca</taxon>
        <taxon>Gastropoda</taxon>
        <taxon>Caenogastropoda</taxon>
        <taxon>Architaenioglossa</taxon>
        <taxon>Ampullarioidea</taxon>
        <taxon>Ampullariidae</taxon>
        <taxon>Pomacea</taxon>
    </lineage>
</organism>
<comment type="caution">
    <text evidence="2">The sequence shown here is derived from an EMBL/GenBank/DDBJ whole genome shotgun (WGS) entry which is preliminary data.</text>
</comment>
<reference evidence="2 3" key="1">
    <citation type="submission" date="2018-04" db="EMBL/GenBank/DDBJ databases">
        <title>The genome of golden apple snail Pomacea canaliculata provides insight into stress tolerance and invasive adaptation.</title>
        <authorList>
            <person name="Liu C."/>
            <person name="Liu B."/>
            <person name="Ren Y."/>
            <person name="Zhang Y."/>
            <person name="Wang H."/>
            <person name="Li S."/>
            <person name="Jiang F."/>
            <person name="Yin L."/>
            <person name="Zhang G."/>
            <person name="Qian W."/>
            <person name="Fan W."/>
        </authorList>
    </citation>
    <scope>NUCLEOTIDE SEQUENCE [LARGE SCALE GENOMIC DNA]</scope>
    <source>
        <strain evidence="2">SZHN2017</strain>
        <tissue evidence="2">Muscle</tissue>
    </source>
</reference>
<dbReference type="EMBL" id="PZQS01000005">
    <property type="protein sequence ID" value="PVD31037.1"/>
    <property type="molecule type" value="Genomic_DNA"/>
</dbReference>
<proteinExistence type="predicted"/>
<gene>
    <name evidence="2" type="ORF">C0Q70_10314</name>
</gene>